<dbReference type="AlphaFoldDB" id="A0A2K2FZU1"/>
<organism evidence="2 3">
    <name type="scientific">Novosphingobium guangzhouense</name>
    <dbReference type="NCBI Taxonomy" id="1850347"/>
    <lineage>
        <taxon>Bacteria</taxon>
        <taxon>Pseudomonadati</taxon>
        <taxon>Pseudomonadota</taxon>
        <taxon>Alphaproteobacteria</taxon>
        <taxon>Sphingomonadales</taxon>
        <taxon>Sphingomonadaceae</taxon>
        <taxon>Novosphingobium</taxon>
    </lineage>
</organism>
<gene>
    <name evidence="2" type="ORF">A8V01_21245</name>
</gene>
<dbReference type="Proteomes" id="UP000236327">
    <property type="component" value="Unassembled WGS sequence"/>
</dbReference>
<sequence>MAEELGIGHSRYAYFEDPKRFKKRELPLDLTRQIAAVLSRRGVEPADVMALAGLSDAEAEPEARAVEAARPAVTYFTVQAVMPSEAALAAMFETLLALIPAEASRAEAARILAQQLPVGFGAIGPAVIDAEMGATRPLGGHPPADAKDDRGQQPPSRN</sequence>
<feature type="region of interest" description="Disordered" evidence="1">
    <location>
        <begin position="133"/>
        <end position="158"/>
    </location>
</feature>
<comment type="caution">
    <text evidence="2">The sequence shown here is derived from an EMBL/GenBank/DDBJ whole genome shotgun (WGS) entry which is preliminary data.</text>
</comment>
<accession>A0A2K2FZU1</accession>
<protein>
    <submittedName>
        <fullName evidence="2">Uncharacterized protein</fullName>
    </submittedName>
</protein>
<proteinExistence type="predicted"/>
<keyword evidence="3" id="KW-1185">Reference proteome</keyword>
<reference evidence="2 3" key="1">
    <citation type="submission" date="2016-05" db="EMBL/GenBank/DDBJ databases">
        <title>Complete genome sequence of Novosphingobium guangzhouense SA925(T).</title>
        <authorList>
            <person name="Sha S."/>
        </authorList>
    </citation>
    <scope>NUCLEOTIDE SEQUENCE [LARGE SCALE GENOMIC DNA]</scope>
    <source>
        <strain evidence="2 3">SA925</strain>
    </source>
</reference>
<evidence type="ECO:0000313" key="2">
    <source>
        <dbReference type="EMBL" id="PNU04297.1"/>
    </source>
</evidence>
<evidence type="ECO:0000256" key="1">
    <source>
        <dbReference type="SAM" id="MobiDB-lite"/>
    </source>
</evidence>
<evidence type="ECO:0000313" key="3">
    <source>
        <dbReference type="Proteomes" id="UP000236327"/>
    </source>
</evidence>
<dbReference type="EMBL" id="LYMM01000038">
    <property type="protein sequence ID" value="PNU04297.1"/>
    <property type="molecule type" value="Genomic_DNA"/>
</dbReference>
<name>A0A2K2FZU1_9SPHN</name>